<sequence>MMSKNQSTDEIERDIEGERVALARAVEELQRQLSPDAIAIQALSVLRSNSGDMVGSIVRQARENPLALAVTGAGLAWLITGPAARSNATVGSPDPKVDYDRSEHPKAPGLRRSTPDESFETRVGHAHKESHSYDPTIRADPEQSSETETNTAPGDCSLRDRLMEGTEMMTDAARDRVIAAREAAIAAERRLEAQARDYGSAGKDAFEGHPLMGALVAFGVGALAGALLPRTRVEDRNLGAARDHAQKEAESVYRAEAAKLRARMEETAADGITAVSDPHRNQADEKTGKADHDESKGTTVN</sequence>
<feature type="compositionally biased region" description="Basic and acidic residues" evidence="1">
    <location>
        <begin position="113"/>
        <end position="141"/>
    </location>
</feature>
<dbReference type="Pfam" id="PF12277">
    <property type="entry name" value="DUF3618"/>
    <property type="match status" value="1"/>
</dbReference>
<proteinExistence type="predicted"/>
<feature type="compositionally biased region" description="Polar residues" evidence="1">
    <location>
        <begin position="142"/>
        <end position="152"/>
    </location>
</feature>
<dbReference type="STRING" id="1244108.SAMN05444004_10325"/>
<reference evidence="3" key="1">
    <citation type="submission" date="2016-10" db="EMBL/GenBank/DDBJ databases">
        <authorList>
            <person name="Varghese N."/>
            <person name="Submissions S."/>
        </authorList>
    </citation>
    <scope>NUCLEOTIDE SEQUENCE [LARGE SCALE GENOMIC DNA]</scope>
    <source>
        <strain evidence="3">DSM 100420</strain>
    </source>
</reference>
<dbReference type="AlphaFoldDB" id="A0A1H3MCJ7"/>
<keyword evidence="3" id="KW-1185">Reference proteome</keyword>
<gene>
    <name evidence="2" type="ORF">SAMN05444004_10325</name>
</gene>
<name>A0A1H3MCJ7_9RHOB</name>
<evidence type="ECO:0000313" key="3">
    <source>
        <dbReference type="Proteomes" id="UP000198914"/>
    </source>
</evidence>
<protein>
    <recommendedName>
        <fullName evidence="4">Membrane-anchored ribosome-binding protein, inhibits growth in stationary phase, ElaB/YqjD/DUF883 family</fullName>
    </recommendedName>
</protein>
<dbReference type="EMBL" id="FNPX01000003">
    <property type="protein sequence ID" value="SDY74417.1"/>
    <property type="molecule type" value="Genomic_DNA"/>
</dbReference>
<dbReference type="OrthoDB" id="7471221at2"/>
<dbReference type="InterPro" id="IPR022062">
    <property type="entry name" value="DUF3618"/>
</dbReference>
<feature type="region of interest" description="Disordered" evidence="1">
    <location>
        <begin position="268"/>
        <end position="301"/>
    </location>
</feature>
<accession>A0A1H3MCJ7</accession>
<feature type="region of interest" description="Disordered" evidence="1">
    <location>
        <begin position="85"/>
        <end position="158"/>
    </location>
</feature>
<organism evidence="2 3">
    <name type="scientific">Jannaschia faecimaris</name>
    <dbReference type="NCBI Taxonomy" id="1244108"/>
    <lineage>
        <taxon>Bacteria</taxon>
        <taxon>Pseudomonadati</taxon>
        <taxon>Pseudomonadota</taxon>
        <taxon>Alphaproteobacteria</taxon>
        <taxon>Rhodobacterales</taxon>
        <taxon>Roseobacteraceae</taxon>
        <taxon>Jannaschia</taxon>
    </lineage>
</organism>
<evidence type="ECO:0000313" key="2">
    <source>
        <dbReference type="EMBL" id="SDY74417.1"/>
    </source>
</evidence>
<evidence type="ECO:0008006" key="4">
    <source>
        <dbReference type="Google" id="ProtNLM"/>
    </source>
</evidence>
<feature type="compositionally biased region" description="Basic and acidic residues" evidence="1">
    <location>
        <begin position="277"/>
        <end position="301"/>
    </location>
</feature>
<evidence type="ECO:0000256" key="1">
    <source>
        <dbReference type="SAM" id="MobiDB-lite"/>
    </source>
</evidence>
<feature type="compositionally biased region" description="Basic and acidic residues" evidence="1">
    <location>
        <begin position="95"/>
        <end position="106"/>
    </location>
</feature>
<dbReference type="Proteomes" id="UP000198914">
    <property type="component" value="Unassembled WGS sequence"/>
</dbReference>